<dbReference type="EMBL" id="CM037616">
    <property type="protein sequence ID" value="KAH7991422.1"/>
    <property type="molecule type" value="Genomic_DNA"/>
</dbReference>
<evidence type="ECO:0000313" key="2">
    <source>
        <dbReference type="Proteomes" id="UP000827872"/>
    </source>
</evidence>
<reference evidence="1" key="1">
    <citation type="submission" date="2021-08" db="EMBL/GenBank/DDBJ databases">
        <title>The first chromosome-level gecko genome reveals the dynamic sex chromosomes of Neotropical dwarf geckos (Sphaerodactylidae: Sphaerodactylus).</title>
        <authorList>
            <person name="Pinto B.J."/>
            <person name="Keating S.E."/>
            <person name="Gamble T."/>
        </authorList>
    </citation>
    <scope>NUCLEOTIDE SEQUENCE</scope>
    <source>
        <strain evidence="1">TG3544</strain>
    </source>
</reference>
<accession>A0ACB8EFN8</accession>
<organism evidence="1 2">
    <name type="scientific">Sphaerodactylus townsendi</name>
    <dbReference type="NCBI Taxonomy" id="933632"/>
    <lineage>
        <taxon>Eukaryota</taxon>
        <taxon>Metazoa</taxon>
        <taxon>Chordata</taxon>
        <taxon>Craniata</taxon>
        <taxon>Vertebrata</taxon>
        <taxon>Euteleostomi</taxon>
        <taxon>Lepidosauria</taxon>
        <taxon>Squamata</taxon>
        <taxon>Bifurcata</taxon>
        <taxon>Gekkota</taxon>
        <taxon>Sphaerodactylidae</taxon>
        <taxon>Sphaerodactylus</taxon>
    </lineage>
</organism>
<dbReference type="Proteomes" id="UP000827872">
    <property type="component" value="Linkage Group LG03"/>
</dbReference>
<sequence>MGTRKYIGGYNNTHAHPTGDCWPKLFHEVIVWINCKWLNTINTLSSFTVRRNKNEIGRTENTVPFKKQLLTMGLQTKCVVSTSQTKVEEAWSPLGKLMSIILSFPLNGTHHMRKVGRSQCSAGVTKPACVCYVKTPPQFP</sequence>
<evidence type="ECO:0000313" key="1">
    <source>
        <dbReference type="EMBL" id="KAH7991422.1"/>
    </source>
</evidence>
<proteinExistence type="predicted"/>
<gene>
    <name evidence="1" type="ORF">K3G42_005895</name>
</gene>
<name>A0ACB8EFN8_9SAUR</name>
<comment type="caution">
    <text evidence="1">The sequence shown here is derived from an EMBL/GenBank/DDBJ whole genome shotgun (WGS) entry which is preliminary data.</text>
</comment>
<keyword evidence="2" id="KW-1185">Reference proteome</keyword>
<protein>
    <submittedName>
        <fullName evidence="1">Uncharacterized protein</fullName>
    </submittedName>
</protein>